<dbReference type="Proteomes" id="UP000035721">
    <property type="component" value="Unassembled WGS sequence"/>
</dbReference>
<reference evidence="2 3" key="1">
    <citation type="journal article" date="2013" name="ISME J.">
        <title>A metabolic model for members of the genus Tetrasphaera involved in enhanced biological phosphorus removal.</title>
        <authorList>
            <person name="Kristiansen R."/>
            <person name="Nguyen H.T.T."/>
            <person name="Saunders A.M."/>
            <person name="Nielsen J.L."/>
            <person name="Wimmer R."/>
            <person name="Le V.Q."/>
            <person name="McIlroy S.J."/>
            <person name="Petrovski S."/>
            <person name="Seviour R.J."/>
            <person name="Calteau A."/>
            <person name="Nielsen K.L."/>
            <person name="Nielsen P.H."/>
        </authorList>
    </citation>
    <scope>NUCLEOTIDE SEQUENCE [LARGE SCALE GENOMIC DNA]</scope>
    <source>
        <strain evidence="2 3">T1-X7</strain>
    </source>
</reference>
<protein>
    <submittedName>
        <fullName evidence="2">Uncharacterized protein</fullName>
    </submittedName>
</protein>
<keyword evidence="1" id="KW-0812">Transmembrane</keyword>
<feature type="transmembrane region" description="Helical" evidence="1">
    <location>
        <begin position="59"/>
        <end position="76"/>
    </location>
</feature>
<name>A0A077LY20_9MICO</name>
<keyword evidence="1" id="KW-0472">Membrane</keyword>
<keyword evidence="3" id="KW-1185">Reference proteome</keyword>
<evidence type="ECO:0000256" key="1">
    <source>
        <dbReference type="SAM" id="Phobius"/>
    </source>
</evidence>
<organism evidence="2 3">
    <name type="scientific">Nostocoides japonicum T1-X7</name>
    <dbReference type="NCBI Taxonomy" id="1194083"/>
    <lineage>
        <taxon>Bacteria</taxon>
        <taxon>Bacillati</taxon>
        <taxon>Actinomycetota</taxon>
        <taxon>Actinomycetes</taxon>
        <taxon>Micrococcales</taxon>
        <taxon>Intrasporangiaceae</taxon>
        <taxon>Nostocoides</taxon>
    </lineage>
</organism>
<sequence>MPAHVLPPAGALVLATFLLVASHRYRLPKPWWPVAIGCGLGALLLPSLADHYASSRADLAALVALTVAAFEAVGFASRTRTAQLRPGSLRRLDAELRLLTREQ</sequence>
<dbReference type="EMBL" id="CAJB01000057">
    <property type="protein sequence ID" value="CCH76874.1"/>
    <property type="molecule type" value="Genomic_DNA"/>
</dbReference>
<evidence type="ECO:0000313" key="2">
    <source>
        <dbReference type="EMBL" id="CCH76874.1"/>
    </source>
</evidence>
<gene>
    <name evidence="2" type="ORF">BN12_150048</name>
</gene>
<feature type="transmembrane region" description="Helical" evidence="1">
    <location>
        <begin position="34"/>
        <end position="53"/>
    </location>
</feature>
<dbReference type="AlphaFoldDB" id="A0A077LY20"/>
<dbReference type="STRING" id="1194083.BN12_150048"/>
<proteinExistence type="predicted"/>
<accession>A0A077LY20</accession>
<keyword evidence="1" id="KW-1133">Transmembrane helix</keyword>
<comment type="caution">
    <text evidence="2">The sequence shown here is derived from an EMBL/GenBank/DDBJ whole genome shotgun (WGS) entry which is preliminary data.</text>
</comment>
<evidence type="ECO:0000313" key="3">
    <source>
        <dbReference type="Proteomes" id="UP000035721"/>
    </source>
</evidence>
<feature type="transmembrane region" description="Helical" evidence="1">
    <location>
        <begin position="6"/>
        <end position="22"/>
    </location>
</feature>